<feature type="region of interest" description="Disordered" evidence="2">
    <location>
        <begin position="363"/>
        <end position="391"/>
    </location>
</feature>
<feature type="region of interest" description="Disordered" evidence="2">
    <location>
        <begin position="611"/>
        <end position="642"/>
    </location>
</feature>
<feature type="coiled-coil region" evidence="1">
    <location>
        <begin position="124"/>
        <end position="199"/>
    </location>
</feature>
<feature type="coiled-coil region" evidence="1">
    <location>
        <begin position="71"/>
        <end position="98"/>
    </location>
</feature>
<protein>
    <submittedName>
        <fullName evidence="3">Uncharacterized protein</fullName>
    </submittedName>
</protein>
<feature type="compositionally biased region" description="Polar residues" evidence="2">
    <location>
        <begin position="611"/>
        <end position="626"/>
    </location>
</feature>
<dbReference type="EMBL" id="HBUF01120648">
    <property type="protein sequence ID" value="CAG6642059.1"/>
    <property type="molecule type" value="Transcribed_RNA"/>
</dbReference>
<proteinExistence type="predicted"/>
<evidence type="ECO:0000256" key="1">
    <source>
        <dbReference type="SAM" id="Coils"/>
    </source>
</evidence>
<accession>A0A8D8R3L4</accession>
<dbReference type="AlphaFoldDB" id="A0A8D8R3L4"/>
<sequence>MVMDTRKTVRSNIFGPTDSFLPHDDFNDHFLEIKTNFSKLKSKYCQKCDLTNLTHNISELFVEINKKCNDNNKHRTKINALNKQLETFKIESEAIKLKMTNENDRVNTIISENKLHTDQFQHSLKTKDNEIKDLKQKYNILELKNEELTREKEVLLQNRSDKVKIQNLQENITRIDKERQILTQKNESLIQEKIELIKKNSAHVKTIEELRAELGGAQFTIDTLRTTFDIQCINYDDDDGNDCTTFIQFSHQESYGTSLLQELNEGSIINLEEITDYSNNTSNIQDESTATCVPNTPAEDNDTSSIDTPIIQEESNETYVSPAVTILNHEIDISISLEPRPVTYEEVMAYDEYWRKEEEKAFRAQQTTTTPNVKKPAAAIKSASGRTTTRRDLETASIAPNVTFDQNNKNVYLIGDSIAKSIVQNLANKCPSSYDLIDYSRGGMTIINASKEFVDEPGVGDIAVLLVGTNDLFKTQWEDMKKAFINLLEKLKNCKQIYVSQILRRYDIKKINIHIARLNTCLKHLVKSYNNVKIINTNLIKYHHLSHDKLHLNNAGKNVLTYLLASELFPKPTDTSPDRNTITENNDKNTEKTRKHENRNIAKPIHTQYQSNIKHSSGSERFNNRSGVVGDNDNRDRGRWPVNQRYTGYHSYYNRKESRYVNTPSHHYNKPHTQHPHSHSHSTCTTCSCREISYNTQNSTYRYRKDFNNTSYDKYLKSNHTFSTRIFSNRGNIGKAHPF</sequence>
<feature type="region of interest" description="Disordered" evidence="2">
    <location>
        <begin position="573"/>
        <end position="599"/>
    </location>
</feature>
<dbReference type="SUPFAM" id="SSF52266">
    <property type="entry name" value="SGNH hydrolase"/>
    <property type="match status" value="1"/>
</dbReference>
<dbReference type="CDD" id="cd00229">
    <property type="entry name" value="SGNH_hydrolase"/>
    <property type="match status" value="1"/>
</dbReference>
<feature type="compositionally biased region" description="Basic and acidic residues" evidence="2">
    <location>
        <begin position="585"/>
        <end position="599"/>
    </location>
</feature>
<organism evidence="3">
    <name type="scientific">Cacopsylla melanoneura</name>
    <dbReference type="NCBI Taxonomy" id="428564"/>
    <lineage>
        <taxon>Eukaryota</taxon>
        <taxon>Metazoa</taxon>
        <taxon>Ecdysozoa</taxon>
        <taxon>Arthropoda</taxon>
        <taxon>Hexapoda</taxon>
        <taxon>Insecta</taxon>
        <taxon>Pterygota</taxon>
        <taxon>Neoptera</taxon>
        <taxon>Paraneoptera</taxon>
        <taxon>Hemiptera</taxon>
        <taxon>Sternorrhyncha</taxon>
        <taxon>Psylloidea</taxon>
        <taxon>Psyllidae</taxon>
        <taxon>Psyllinae</taxon>
        <taxon>Cacopsylla</taxon>
    </lineage>
</organism>
<keyword evidence="1" id="KW-0175">Coiled coil</keyword>
<name>A0A8D8R3L4_9HEMI</name>
<evidence type="ECO:0000256" key="2">
    <source>
        <dbReference type="SAM" id="MobiDB-lite"/>
    </source>
</evidence>
<dbReference type="InterPro" id="IPR036514">
    <property type="entry name" value="SGNH_hydro_sf"/>
</dbReference>
<evidence type="ECO:0000313" key="3">
    <source>
        <dbReference type="EMBL" id="CAG6642059.1"/>
    </source>
</evidence>
<reference evidence="3" key="1">
    <citation type="submission" date="2021-05" db="EMBL/GenBank/DDBJ databases">
        <authorList>
            <person name="Alioto T."/>
            <person name="Alioto T."/>
            <person name="Gomez Garrido J."/>
        </authorList>
    </citation>
    <scope>NUCLEOTIDE SEQUENCE</scope>
</reference>
<feature type="region of interest" description="Disordered" evidence="2">
    <location>
        <begin position="285"/>
        <end position="306"/>
    </location>
</feature>
<feature type="compositionally biased region" description="Polar residues" evidence="2">
    <location>
        <begin position="573"/>
        <end position="584"/>
    </location>
</feature>
<dbReference type="Gene3D" id="3.40.50.1110">
    <property type="entry name" value="SGNH hydrolase"/>
    <property type="match status" value="1"/>
</dbReference>
<feature type="compositionally biased region" description="Polar residues" evidence="2">
    <location>
        <begin position="285"/>
        <end position="294"/>
    </location>
</feature>